<proteinExistence type="predicted"/>
<dbReference type="EMBL" id="JANKAS010000002">
    <property type="protein sequence ID" value="MCR1898197.1"/>
    <property type="molecule type" value="Genomic_DNA"/>
</dbReference>
<gene>
    <name evidence="1" type="ORF">NSA47_04240</name>
</gene>
<name>A0AAE3HD54_9FIRM</name>
<organism evidence="1 2">
    <name type="scientific">Irregularibacter muris</name>
    <dbReference type="NCBI Taxonomy" id="1796619"/>
    <lineage>
        <taxon>Bacteria</taxon>
        <taxon>Bacillati</taxon>
        <taxon>Bacillota</taxon>
        <taxon>Clostridia</taxon>
        <taxon>Eubacteriales</taxon>
        <taxon>Eubacteriaceae</taxon>
        <taxon>Irregularibacter</taxon>
    </lineage>
</organism>
<dbReference type="Proteomes" id="UP001205748">
    <property type="component" value="Unassembled WGS sequence"/>
</dbReference>
<sequence length="83" mass="9998">MRIIYYYPNKIKREKQNKVKKHGELLGGNLDPNGFISYFKKDKGEEEIYTIHKKDNQLLLKIVRNITLDILENRDIDFIPYKK</sequence>
<evidence type="ECO:0000313" key="2">
    <source>
        <dbReference type="Proteomes" id="UP001205748"/>
    </source>
</evidence>
<protein>
    <submittedName>
        <fullName evidence="1">Uncharacterized protein</fullName>
    </submittedName>
</protein>
<keyword evidence="2" id="KW-1185">Reference proteome</keyword>
<accession>A0AAE3HD54</accession>
<comment type="caution">
    <text evidence="1">The sequence shown here is derived from an EMBL/GenBank/DDBJ whole genome shotgun (WGS) entry which is preliminary data.</text>
</comment>
<evidence type="ECO:0000313" key="1">
    <source>
        <dbReference type="EMBL" id="MCR1898197.1"/>
    </source>
</evidence>
<dbReference type="AlphaFoldDB" id="A0AAE3HD54"/>
<dbReference type="RefSeq" id="WP_257529653.1">
    <property type="nucleotide sequence ID" value="NZ_JANKAS010000002.1"/>
</dbReference>
<reference evidence="1" key="1">
    <citation type="submission" date="2022-07" db="EMBL/GenBank/DDBJ databases">
        <title>Enhanced cultured diversity of the mouse gut microbiota enables custom-made synthetic communities.</title>
        <authorList>
            <person name="Afrizal A."/>
        </authorList>
    </citation>
    <scope>NUCLEOTIDE SEQUENCE</scope>
    <source>
        <strain evidence="1">DSM 28593</strain>
    </source>
</reference>